<evidence type="ECO:0000313" key="4">
    <source>
        <dbReference type="EMBL" id="KAK6587603.1"/>
    </source>
</evidence>
<comment type="similarity">
    <text evidence="1">Belongs to the AB hydrolase superfamily. AB hydrolase 2 family.</text>
</comment>
<dbReference type="InterPro" id="IPR029058">
    <property type="entry name" value="AB_hydrolase_fold"/>
</dbReference>
<evidence type="ECO:0000259" key="3">
    <source>
        <dbReference type="Pfam" id="PF02230"/>
    </source>
</evidence>
<dbReference type="Pfam" id="PF02230">
    <property type="entry name" value="Abhydrolase_2"/>
    <property type="match status" value="1"/>
</dbReference>
<dbReference type="Gene3D" id="3.40.50.1820">
    <property type="entry name" value="alpha/beta hydrolase"/>
    <property type="match status" value="1"/>
</dbReference>
<reference evidence="4 5" key="1">
    <citation type="submission" date="2023-10" db="EMBL/GenBank/DDBJ databases">
        <title>Comparative genomics analysis reveals potential genetic determinants of host preference in Cryptosporidium xiaoi.</title>
        <authorList>
            <person name="Xiao L."/>
            <person name="Li J."/>
        </authorList>
    </citation>
    <scope>NUCLEOTIDE SEQUENCE [LARGE SCALE GENOMIC DNA]</scope>
    <source>
        <strain evidence="4 5">52996</strain>
    </source>
</reference>
<dbReference type="PANTHER" id="PTHR10655">
    <property type="entry name" value="LYSOPHOSPHOLIPASE-RELATED"/>
    <property type="match status" value="1"/>
</dbReference>
<feature type="domain" description="Phospholipase/carboxylesterase/thioesterase" evidence="3">
    <location>
        <begin position="21"/>
        <end position="242"/>
    </location>
</feature>
<dbReference type="GO" id="GO:0008474">
    <property type="term" value="F:palmitoyl-(protein) hydrolase activity"/>
    <property type="evidence" value="ECO:0007669"/>
    <property type="project" value="TreeGrafter"/>
</dbReference>
<dbReference type="GO" id="GO:0052689">
    <property type="term" value="F:carboxylic ester hydrolase activity"/>
    <property type="evidence" value="ECO:0007669"/>
    <property type="project" value="TreeGrafter"/>
</dbReference>
<dbReference type="InterPro" id="IPR050565">
    <property type="entry name" value="LYPA1-2/EST-like"/>
</dbReference>
<evidence type="ECO:0000256" key="2">
    <source>
        <dbReference type="ARBA" id="ARBA00022801"/>
    </source>
</evidence>
<dbReference type="SUPFAM" id="SSF53474">
    <property type="entry name" value="alpha/beta-Hydrolases"/>
    <property type="match status" value="1"/>
</dbReference>
<accession>A0AAV9XS72</accession>
<evidence type="ECO:0000313" key="5">
    <source>
        <dbReference type="Proteomes" id="UP001311799"/>
    </source>
</evidence>
<dbReference type="AlphaFoldDB" id="A0AAV9XS72"/>
<gene>
    <name evidence="4" type="ORF">RS030_91504</name>
</gene>
<comment type="caution">
    <text evidence="4">The sequence shown here is derived from an EMBL/GenBank/DDBJ whole genome shotgun (WGS) entry which is preliminary data.</text>
</comment>
<name>A0AAV9XS72_9CRYT</name>
<dbReference type="EMBL" id="JAWDEY010000037">
    <property type="protein sequence ID" value="KAK6587603.1"/>
    <property type="molecule type" value="Genomic_DNA"/>
</dbReference>
<keyword evidence="5" id="KW-1185">Reference proteome</keyword>
<evidence type="ECO:0000256" key="1">
    <source>
        <dbReference type="ARBA" id="ARBA00006499"/>
    </source>
</evidence>
<dbReference type="PANTHER" id="PTHR10655:SF17">
    <property type="entry name" value="LYSOPHOSPHOLIPASE-LIKE PROTEIN 1"/>
    <property type="match status" value="1"/>
</dbReference>
<organism evidence="4 5">
    <name type="scientific">Cryptosporidium xiaoi</name>
    <dbReference type="NCBI Taxonomy" id="659607"/>
    <lineage>
        <taxon>Eukaryota</taxon>
        <taxon>Sar</taxon>
        <taxon>Alveolata</taxon>
        <taxon>Apicomplexa</taxon>
        <taxon>Conoidasida</taxon>
        <taxon>Coccidia</taxon>
        <taxon>Eucoccidiorida</taxon>
        <taxon>Eimeriorina</taxon>
        <taxon>Cryptosporidiidae</taxon>
        <taxon>Cryptosporidium</taxon>
    </lineage>
</organism>
<dbReference type="GO" id="GO:0005737">
    <property type="term" value="C:cytoplasm"/>
    <property type="evidence" value="ECO:0007669"/>
    <property type="project" value="TreeGrafter"/>
</dbReference>
<sequence length="245" mass="27471">MIKEGDGYGGEGFYFEPSEYNSVLIWLHGKGDDAGSYKCFIHFAQKFPELSKTKIILPTSGKVFLKRFGTFENAWFDMENFSIGSMEDIDGINNSVSRLTNIVTSEISKGIDSKKISIGGFSQGSAIAFLISLASNKFTLGSCVVVGGWLPLVEKGFMQGKDSKIPSENFNFEIRDEVRENVDFLVLHGEADPVVLYQWSTMCKDYIQSNFSLKNFAYKSYPGVDHTINDEMLLDIFKFISKKLS</sequence>
<keyword evidence="2" id="KW-0378">Hydrolase</keyword>
<protein>
    <recommendedName>
        <fullName evidence="3">Phospholipase/carboxylesterase/thioesterase domain-containing protein</fullName>
    </recommendedName>
</protein>
<proteinExistence type="inferred from homology"/>
<dbReference type="Proteomes" id="UP001311799">
    <property type="component" value="Unassembled WGS sequence"/>
</dbReference>
<dbReference type="InterPro" id="IPR003140">
    <property type="entry name" value="PLipase/COase/thioEstase"/>
</dbReference>